<gene>
    <name evidence="2" type="ORF">HCEG_06321</name>
</gene>
<dbReference type="OMA" id="YICKEAP"/>
<name>F0UQA8_AJEC8</name>
<keyword evidence="1" id="KW-0812">Transmembrane</keyword>
<evidence type="ECO:0000313" key="2">
    <source>
        <dbReference type="EMBL" id="EGC47106.1"/>
    </source>
</evidence>
<dbReference type="AlphaFoldDB" id="F0UQA8"/>
<dbReference type="Proteomes" id="UP000008142">
    <property type="component" value="Unassembled WGS sequence"/>
</dbReference>
<accession>F0UQA8</accession>
<keyword evidence="1" id="KW-1133">Transmembrane helix</keyword>
<dbReference type="InterPro" id="IPR036188">
    <property type="entry name" value="FAD/NAD-bd_sf"/>
</dbReference>
<dbReference type="PANTHER" id="PTHR11632:SF51">
    <property type="entry name" value="SUCCINATE DEHYDROGENASE [UBIQUINONE] FLAVOPROTEIN SUBUNIT, MITOCHONDRIAL"/>
    <property type="match status" value="1"/>
</dbReference>
<protein>
    <submittedName>
        <fullName evidence="2">Succinate dehydrogenase flavoprotein</fullName>
    </submittedName>
</protein>
<dbReference type="EMBL" id="DS990640">
    <property type="protein sequence ID" value="EGC47106.1"/>
    <property type="molecule type" value="Genomic_DNA"/>
</dbReference>
<dbReference type="InterPro" id="IPR030664">
    <property type="entry name" value="SdhA/FrdA/AprA"/>
</dbReference>
<evidence type="ECO:0000313" key="3">
    <source>
        <dbReference type="Proteomes" id="UP000008142"/>
    </source>
</evidence>
<dbReference type="GO" id="GO:0009055">
    <property type="term" value="F:electron transfer activity"/>
    <property type="evidence" value="ECO:0007669"/>
    <property type="project" value="TreeGrafter"/>
</dbReference>
<dbReference type="GO" id="GO:0008177">
    <property type="term" value="F:succinate dehydrogenase (quinone) activity"/>
    <property type="evidence" value="ECO:0007669"/>
    <property type="project" value="TreeGrafter"/>
</dbReference>
<dbReference type="Gene3D" id="3.50.50.60">
    <property type="entry name" value="FAD/NAD(P)-binding domain"/>
    <property type="match status" value="1"/>
</dbReference>
<reference evidence="3" key="1">
    <citation type="submission" date="2008-07" db="EMBL/GenBank/DDBJ databases">
        <title>Annotation of Ajellomyces capsulatus strain H88.</title>
        <authorList>
            <person name="Champion M."/>
            <person name="Cuomo C."/>
            <person name="Ma L.-J."/>
            <person name="Henn M.R."/>
            <person name="Sil A."/>
            <person name="Goldman B."/>
            <person name="Young S.K."/>
            <person name="Kodira C.D."/>
            <person name="Zeng Q."/>
            <person name="Koehrsen M."/>
            <person name="Alvarado L."/>
            <person name="Berlin A."/>
            <person name="Borenstein D."/>
            <person name="Chen Z."/>
            <person name="Engels R."/>
            <person name="Freedman E."/>
            <person name="Gellesch M."/>
            <person name="Goldberg J."/>
            <person name="Griggs A."/>
            <person name="Gujja S."/>
            <person name="Heiman D."/>
            <person name="Hepburn T."/>
            <person name="Howarth C."/>
            <person name="Jen D."/>
            <person name="Larson L."/>
            <person name="Lewis B."/>
            <person name="Mehta T."/>
            <person name="Park D."/>
            <person name="Pearson M."/>
            <person name="Roberts A."/>
            <person name="Saif S."/>
            <person name="Shea T."/>
            <person name="Shenoy N."/>
            <person name="Sisk P."/>
            <person name="Stolte C."/>
            <person name="Sykes S."/>
            <person name="Walk T."/>
            <person name="White J."/>
            <person name="Yandava C."/>
            <person name="Klein B."/>
            <person name="McEwen J.G."/>
            <person name="Puccia R."/>
            <person name="Goldman G.H."/>
            <person name="Felipe M.S."/>
            <person name="Nino-Vega G."/>
            <person name="San-Blas G."/>
            <person name="Taylor J."/>
            <person name="Mendoza L."/>
            <person name="Galagan J."/>
            <person name="Nusbaum C."/>
            <person name="Birren B."/>
        </authorList>
    </citation>
    <scope>NUCLEOTIDE SEQUENCE [LARGE SCALE GENOMIC DNA]</scope>
    <source>
        <strain evidence="3">H88</strain>
    </source>
</reference>
<proteinExistence type="predicted"/>
<dbReference type="GO" id="GO:0050660">
    <property type="term" value="F:flavin adenine dinucleotide binding"/>
    <property type="evidence" value="ECO:0007669"/>
    <property type="project" value="TreeGrafter"/>
</dbReference>
<organism evidence="3">
    <name type="scientific">Ajellomyces capsulatus (strain H88)</name>
    <name type="common">Darling's disease fungus</name>
    <name type="synonym">Histoplasma capsulatum</name>
    <dbReference type="NCBI Taxonomy" id="544711"/>
    <lineage>
        <taxon>Eukaryota</taxon>
        <taxon>Fungi</taxon>
        <taxon>Dikarya</taxon>
        <taxon>Ascomycota</taxon>
        <taxon>Pezizomycotina</taxon>
        <taxon>Eurotiomycetes</taxon>
        <taxon>Eurotiomycetidae</taxon>
        <taxon>Onygenales</taxon>
        <taxon>Ajellomycetaceae</taxon>
        <taxon>Histoplasma</taxon>
    </lineage>
</organism>
<dbReference type="PANTHER" id="PTHR11632">
    <property type="entry name" value="SUCCINATE DEHYDROGENASE 2 FLAVOPROTEIN SUBUNIT"/>
    <property type="match status" value="1"/>
</dbReference>
<dbReference type="GO" id="GO:0006121">
    <property type="term" value="P:mitochondrial electron transport, succinate to ubiquinone"/>
    <property type="evidence" value="ECO:0007669"/>
    <property type="project" value="TreeGrafter"/>
</dbReference>
<dbReference type="STRING" id="544711.F0UQA8"/>
<sequence>MKLNDYRYEYELLARFWTSIQAAVPILINLPSALVGAGGAGLIAAVGLAQSGLETPCISKLQYICKEAPQIVAELERYGMPFSRTAECKIYQQEWTGHAMLHTLYGQALKIGWRQIQYVVQSATNA</sequence>
<feature type="transmembrane region" description="Helical" evidence="1">
    <location>
        <begin position="34"/>
        <end position="53"/>
    </location>
</feature>
<dbReference type="SUPFAM" id="SSF51905">
    <property type="entry name" value="FAD/NAD(P)-binding domain"/>
    <property type="match status" value="1"/>
</dbReference>
<keyword evidence="1" id="KW-0472">Membrane</keyword>
<dbReference type="GO" id="GO:0005739">
    <property type="term" value="C:mitochondrion"/>
    <property type="evidence" value="ECO:0007669"/>
    <property type="project" value="GOC"/>
</dbReference>
<dbReference type="HOGENOM" id="CLU_1981031_0_0_1"/>
<evidence type="ECO:0000256" key="1">
    <source>
        <dbReference type="SAM" id="Phobius"/>
    </source>
</evidence>
<dbReference type="OrthoDB" id="71672at2759"/>